<gene>
    <name evidence="1" type="ORF">L6164_007303</name>
</gene>
<dbReference type="Proteomes" id="UP000828941">
    <property type="component" value="Chromosome 4"/>
</dbReference>
<evidence type="ECO:0000313" key="1">
    <source>
        <dbReference type="EMBL" id="KAI4346406.1"/>
    </source>
</evidence>
<comment type="caution">
    <text evidence="1">The sequence shown here is derived from an EMBL/GenBank/DDBJ whole genome shotgun (WGS) entry which is preliminary data.</text>
</comment>
<keyword evidence="2" id="KW-1185">Reference proteome</keyword>
<dbReference type="EMBL" id="CM039429">
    <property type="protein sequence ID" value="KAI4346406.1"/>
    <property type="molecule type" value="Genomic_DNA"/>
</dbReference>
<sequence length="796" mass="87002">MNRLRDLLNGSVTLNSAPDSNPCTWKGVTCDSSNSSVIKISLSGLSLSSPNVLSLLCQIDTLQHVDVSNNHLSSIPNQFFTDCGKNERLKLLNFSLNRLVGPLPTFQGFHGLESLDMSFNYLSGNIGSQLDELVSLKSLSVCTNHFNGSLPTSLGNSMALEELVLSRNHFEGGIPEKMLTYKNLNVIDLSENNLIGYNNLSGTIPADLLSSSNLVSVHLSYNALSGPLPTNISSSLVRLRLGLNSLNGTIPSATLATLQSLTYMELENNRLTGSIPRQLGSCRNLALLDLAQNELSGELPAELGNLANLQVLKLQMKHFSGLIPIQITQLQSLSTLNLSWNYLEGPIPSEISRLKKLTLLNLQGNKLTGSIPTSISSLTYLMEVQLGGNQLSNDIPKMPRNLQIALNLSSNLFKGPIPRSFGDLNNLEVLDLSNNQFSGEIPEFLTKLEVLMQLVLSNNQLSGVIPDFGSLVRVEASGNKDLRNNKAPSNVSYGSSRKRPFLSLSLAFIFSFSPFFLLSCFVSLFYFERAAHYIWLGIWKLSQNQTNAMNRLCNLLNGCVTWNSAPDTNPCTWNGVTCNSTGSSIIKISLSGLSVSSPNFLSLLCQIDTLQHIDLSGNLLSSIPNQFFIDCGKIEGLKLLNFSSNRLVGSLPAFHGFHGLESLDMSFNNLSGNIGLQLAQLDSLKSLNLSTNNFHGFLPTSLRNSMVLRYLVLENNKLTGTMPRELGSCRKLALLNLAQNELNGKLPAELGSLCDLSSLESSKEPLFWTNTNSNHPITELVNAELELEFSRRVNSI</sequence>
<name>A0ACB9PDF8_BAUVA</name>
<proteinExistence type="predicted"/>
<accession>A0ACB9PDF8</accession>
<reference evidence="1 2" key="1">
    <citation type="journal article" date="2022" name="DNA Res.">
        <title>Chromosomal-level genome assembly of the orchid tree Bauhinia variegata (Leguminosae; Cercidoideae) supports the allotetraploid origin hypothesis of Bauhinia.</title>
        <authorList>
            <person name="Zhong Y."/>
            <person name="Chen Y."/>
            <person name="Zheng D."/>
            <person name="Pang J."/>
            <person name="Liu Y."/>
            <person name="Luo S."/>
            <person name="Meng S."/>
            <person name="Qian L."/>
            <person name="Wei D."/>
            <person name="Dai S."/>
            <person name="Zhou R."/>
        </authorList>
    </citation>
    <scope>NUCLEOTIDE SEQUENCE [LARGE SCALE GENOMIC DNA]</scope>
    <source>
        <strain evidence="1">BV-YZ2020</strain>
    </source>
</reference>
<protein>
    <submittedName>
        <fullName evidence="1">Uncharacterized protein</fullName>
    </submittedName>
</protein>
<organism evidence="1 2">
    <name type="scientific">Bauhinia variegata</name>
    <name type="common">Purple orchid tree</name>
    <name type="synonym">Phanera variegata</name>
    <dbReference type="NCBI Taxonomy" id="167791"/>
    <lineage>
        <taxon>Eukaryota</taxon>
        <taxon>Viridiplantae</taxon>
        <taxon>Streptophyta</taxon>
        <taxon>Embryophyta</taxon>
        <taxon>Tracheophyta</taxon>
        <taxon>Spermatophyta</taxon>
        <taxon>Magnoliopsida</taxon>
        <taxon>eudicotyledons</taxon>
        <taxon>Gunneridae</taxon>
        <taxon>Pentapetalae</taxon>
        <taxon>rosids</taxon>
        <taxon>fabids</taxon>
        <taxon>Fabales</taxon>
        <taxon>Fabaceae</taxon>
        <taxon>Cercidoideae</taxon>
        <taxon>Cercideae</taxon>
        <taxon>Bauhiniinae</taxon>
        <taxon>Bauhinia</taxon>
    </lineage>
</organism>
<evidence type="ECO:0000313" key="2">
    <source>
        <dbReference type="Proteomes" id="UP000828941"/>
    </source>
</evidence>